<evidence type="ECO:0000313" key="1">
    <source>
        <dbReference type="EMBL" id="KAJ1145698.1"/>
    </source>
</evidence>
<accession>A0AAV7R4N8</accession>
<dbReference type="EMBL" id="JANPWB010000010">
    <property type="protein sequence ID" value="KAJ1145698.1"/>
    <property type="molecule type" value="Genomic_DNA"/>
</dbReference>
<gene>
    <name evidence="1" type="ORF">NDU88_011983</name>
</gene>
<dbReference type="Proteomes" id="UP001066276">
    <property type="component" value="Chromosome 6"/>
</dbReference>
<sequence length="172" mass="19116">MDDKTLDEETGPLHDILQQIDLPEELSGGPPVTPMTADGQSNAYRLAIFKPRDLCQFLLALTLLERRKMADEKPSEPEPSTPFRRAVALTDQETCLRKIREVANEIVDGNNSITELLLIDADYHHAIVHIIGGCIGSGSNDATSKEDEDDSVATKAFFLVYRTVDRLVDSYE</sequence>
<comment type="caution">
    <text evidence="1">The sequence shown here is derived from an EMBL/GenBank/DDBJ whole genome shotgun (WGS) entry which is preliminary data.</text>
</comment>
<keyword evidence="2" id="KW-1185">Reference proteome</keyword>
<dbReference type="AlphaFoldDB" id="A0AAV7R4N8"/>
<name>A0AAV7R4N8_PLEWA</name>
<reference evidence="1" key="1">
    <citation type="journal article" date="2022" name="bioRxiv">
        <title>Sequencing and chromosome-scale assembly of the giantPleurodeles waltlgenome.</title>
        <authorList>
            <person name="Brown T."/>
            <person name="Elewa A."/>
            <person name="Iarovenko S."/>
            <person name="Subramanian E."/>
            <person name="Araus A.J."/>
            <person name="Petzold A."/>
            <person name="Susuki M."/>
            <person name="Suzuki K.-i.T."/>
            <person name="Hayashi T."/>
            <person name="Toyoda A."/>
            <person name="Oliveira C."/>
            <person name="Osipova E."/>
            <person name="Leigh N.D."/>
            <person name="Simon A."/>
            <person name="Yun M.H."/>
        </authorList>
    </citation>
    <scope>NUCLEOTIDE SEQUENCE</scope>
    <source>
        <strain evidence="1">20211129_DDA</strain>
        <tissue evidence="1">Liver</tissue>
    </source>
</reference>
<evidence type="ECO:0000313" key="2">
    <source>
        <dbReference type="Proteomes" id="UP001066276"/>
    </source>
</evidence>
<protein>
    <submittedName>
        <fullName evidence="1">Uncharacterized protein</fullName>
    </submittedName>
</protein>
<proteinExistence type="predicted"/>
<organism evidence="1 2">
    <name type="scientific">Pleurodeles waltl</name>
    <name type="common">Iberian ribbed newt</name>
    <dbReference type="NCBI Taxonomy" id="8319"/>
    <lineage>
        <taxon>Eukaryota</taxon>
        <taxon>Metazoa</taxon>
        <taxon>Chordata</taxon>
        <taxon>Craniata</taxon>
        <taxon>Vertebrata</taxon>
        <taxon>Euteleostomi</taxon>
        <taxon>Amphibia</taxon>
        <taxon>Batrachia</taxon>
        <taxon>Caudata</taxon>
        <taxon>Salamandroidea</taxon>
        <taxon>Salamandridae</taxon>
        <taxon>Pleurodelinae</taxon>
        <taxon>Pleurodeles</taxon>
    </lineage>
</organism>